<gene>
    <name evidence="2" type="ORF">AWC05_25645</name>
</gene>
<organism evidence="2 3">
    <name type="scientific">Mycobacterium florentinum</name>
    <dbReference type="NCBI Taxonomy" id="292462"/>
    <lineage>
        <taxon>Bacteria</taxon>
        <taxon>Bacillati</taxon>
        <taxon>Actinomycetota</taxon>
        <taxon>Actinomycetes</taxon>
        <taxon>Mycobacteriales</taxon>
        <taxon>Mycobacteriaceae</taxon>
        <taxon>Mycobacterium</taxon>
        <taxon>Mycobacterium simiae complex</taxon>
    </lineage>
</organism>
<evidence type="ECO:0000313" key="2">
    <source>
        <dbReference type="EMBL" id="ORV51856.1"/>
    </source>
</evidence>
<keyword evidence="3" id="KW-1185">Reference proteome</keyword>
<evidence type="ECO:0000259" key="1">
    <source>
        <dbReference type="Pfam" id="PF01494"/>
    </source>
</evidence>
<dbReference type="EMBL" id="LQOV01000016">
    <property type="protein sequence ID" value="ORV51856.1"/>
    <property type="molecule type" value="Genomic_DNA"/>
</dbReference>
<protein>
    <submittedName>
        <fullName evidence="2">2-polyprenyl-6-methoxyphenol hydroxylase-like oxidoreductase</fullName>
    </submittedName>
</protein>
<evidence type="ECO:0000313" key="3">
    <source>
        <dbReference type="Proteomes" id="UP000193010"/>
    </source>
</evidence>
<dbReference type="AlphaFoldDB" id="A0A1X1U4X2"/>
<sequence length="453" mass="49615">MSEPCSTAVVLGASVAGLLAAGVLSDFYSEVTVVERDELSDQPVTRRGVPQGVMPHIPAARGMRIMDELFPGFLDELVVAGTRVWNDGDLSRLCITFNGHQFQRADTIPDPQRLAMYFVHRPFLEWSLRRRVTALPNVKFLDGHDAVRMTSTARCDRLTGVVVARRDSGAETTLSADLVVDATGRGSRTPALLEELGFPRPREDELTVHVTYAGLPVQLPRGTLRELIAFAAPQPSRPRGYAMFAGQDDTYMLAVQTVAGHAAPSDHASLLNCLSELAPPHVLAAARCAQPLADVAQYRFRSNRWRRYDKLASMPDGLIVIGDALCNFNPLYGQGMSVAAIEALVLRDCLSQGRAGLQWRFFGRSAKEIGVAWRAAVSSDLALPQIPGKRPTSVRLTNAYLDRVLAAAEVEPALIQQFLLSLNMIEPPSRLLRPSMVARVIKASRRRTRVSDA</sequence>
<dbReference type="RefSeq" id="WP_085223060.1">
    <property type="nucleotide sequence ID" value="NZ_AP022576.1"/>
</dbReference>
<dbReference type="Gene3D" id="3.50.50.60">
    <property type="entry name" value="FAD/NAD(P)-binding domain"/>
    <property type="match status" value="1"/>
</dbReference>
<accession>A0A1X1U4X2</accession>
<dbReference type="GO" id="GO:0071949">
    <property type="term" value="F:FAD binding"/>
    <property type="evidence" value="ECO:0007669"/>
    <property type="project" value="InterPro"/>
</dbReference>
<feature type="domain" description="FAD-binding" evidence="1">
    <location>
        <begin position="8"/>
        <end position="346"/>
    </location>
</feature>
<comment type="caution">
    <text evidence="2">The sequence shown here is derived from an EMBL/GenBank/DDBJ whole genome shotgun (WGS) entry which is preliminary data.</text>
</comment>
<dbReference type="STRING" id="292462.AWC05_25645"/>
<dbReference type="PANTHER" id="PTHR43422">
    <property type="entry name" value="THIAMINE THIAZOLE SYNTHASE"/>
    <property type="match status" value="1"/>
</dbReference>
<dbReference type="Pfam" id="PF01494">
    <property type="entry name" value="FAD_binding_3"/>
    <property type="match status" value="1"/>
</dbReference>
<dbReference type="Proteomes" id="UP000193010">
    <property type="component" value="Unassembled WGS sequence"/>
</dbReference>
<dbReference type="PANTHER" id="PTHR43422:SF3">
    <property type="entry name" value="THIAMINE THIAZOLE SYNTHASE"/>
    <property type="match status" value="1"/>
</dbReference>
<dbReference type="SUPFAM" id="SSF51905">
    <property type="entry name" value="FAD/NAD(P)-binding domain"/>
    <property type="match status" value="1"/>
</dbReference>
<dbReference type="InterPro" id="IPR036188">
    <property type="entry name" value="FAD/NAD-bd_sf"/>
</dbReference>
<proteinExistence type="predicted"/>
<name>A0A1X1U4X2_MYCFL</name>
<reference evidence="2 3" key="1">
    <citation type="submission" date="2016-01" db="EMBL/GenBank/DDBJ databases">
        <title>The new phylogeny of the genus Mycobacterium.</title>
        <authorList>
            <person name="Tarcisio F."/>
            <person name="Conor M."/>
            <person name="Antonella G."/>
            <person name="Elisabetta G."/>
            <person name="Giulia F.S."/>
            <person name="Sara T."/>
            <person name="Anna F."/>
            <person name="Clotilde B."/>
            <person name="Roberto B."/>
            <person name="Veronica D.S."/>
            <person name="Fabio R."/>
            <person name="Monica P."/>
            <person name="Olivier J."/>
            <person name="Enrico T."/>
            <person name="Nicola S."/>
        </authorList>
    </citation>
    <scope>NUCLEOTIDE SEQUENCE [LARGE SCALE GENOMIC DNA]</scope>
    <source>
        <strain evidence="2 3">DSM 44852</strain>
    </source>
</reference>
<dbReference type="InterPro" id="IPR002938">
    <property type="entry name" value="FAD-bd"/>
</dbReference>